<protein>
    <recommendedName>
        <fullName evidence="2">UPF0178 protein WMO26_11825</fullName>
    </recommendedName>
</protein>
<evidence type="ECO:0000256" key="1">
    <source>
        <dbReference type="ARBA" id="ARBA00008522"/>
    </source>
</evidence>
<comment type="caution">
    <text evidence="4">The sequence shown here is derived from an EMBL/GenBank/DDBJ whole genome shotgun (WGS) entry which is preliminary data.</text>
</comment>
<dbReference type="Proteomes" id="UP001489509">
    <property type="component" value="Unassembled WGS sequence"/>
</dbReference>
<feature type="region of interest" description="Disordered" evidence="3">
    <location>
        <begin position="114"/>
        <end position="134"/>
    </location>
</feature>
<name>A0ABV1E2H5_9FIRM</name>
<dbReference type="PANTHER" id="PTHR35146">
    <property type="entry name" value="UPF0178 PROTEIN YAII"/>
    <property type="match status" value="1"/>
</dbReference>
<gene>
    <name evidence="4" type="ORF">WMO26_11825</name>
</gene>
<dbReference type="EMBL" id="JBBMFD010000027">
    <property type="protein sequence ID" value="MEQ2441516.1"/>
    <property type="molecule type" value="Genomic_DNA"/>
</dbReference>
<organism evidence="4 5">
    <name type="scientific">Solibaculum intestinale</name>
    <dbReference type="NCBI Taxonomy" id="3133165"/>
    <lineage>
        <taxon>Bacteria</taxon>
        <taxon>Bacillati</taxon>
        <taxon>Bacillota</taxon>
        <taxon>Clostridia</taxon>
        <taxon>Eubacteriales</taxon>
        <taxon>Oscillospiraceae</taxon>
        <taxon>Solibaculum</taxon>
    </lineage>
</organism>
<dbReference type="Pfam" id="PF02639">
    <property type="entry name" value="DUF188"/>
    <property type="match status" value="1"/>
</dbReference>
<dbReference type="HAMAP" id="MF_00489">
    <property type="entry name" value="UPF0178"/>
    <property type="match status" value="1"/>
</dbReference>
<dbReference type="InterPro" id="IPR003791">
    <property type="entry name" value="UPF0178"/>
</dbReference>
<evidence type="ECO:0000313" key="4">
    <source>
        <dbReference type="EMBL" id="MEQ2441516.1"/>
    </source>
</evidence>
<reference evidence="4 5" key="1">
    <citation type="submission" date="2024-03" db="EMBL/GenBank/DDBJ databases">
        <title>Human intestinal bacterial collection.</title>
        <authorList>
            <person name="Pauvert C."/>
            <person name="Hitch T.C.A."/>
            <person name="Clavel T."/>
        </authorList>
    </citation>
    <scope>NUCLEOTIDE SEQUENCE [LARGE SCALE GENOMIC DNA]</scope>
    <source>
        <strain evidence="4 5">CLA-JM-H44</strain>
    </source>
</reference>
<dbReference type="RefSeq" id="WP_349220645.1">
    <property type="nucleotide sequence ID" value="NZ_JBBMFD010000027.1"/>
</dbReference>
<dbReference type="PANTHER" id="PTHR35146:SF1">
    <property type="entry name" value="UPF0178 PROTEIN YAII"/>
    <property type="match status" value="1"/>
</dbReference>
<evidence type="ECO:0000256" key="3">
    <source>
        <dbReference type="SAM" id="MobiDB-lite"/>
    </source>
</evidence>
<sequence>MRIYVDADGCPVVDLVLRLAGRFGVPVVLVCDTAHQFHRPGCQVITVSKGADSADFALVNRLCPGDLAVTQDYGLAAMCLARRALPLSQDGALYTQENIDGLLAVRHTAQKIRRSGGRLKGPSKRTPKQNEDFERTLTSLLKEMQEKEQINGEKED</sequence>
<evidence type="ECO:0000256" key="2">
    <source>
        <dbReference type="HAMAP-Rule" id="MF_00489"/>
    </source>
</evidence>
<comment type="similarity">
    <text evidence="1 2">Belongs to the UPF0178 family.</text>
</comment>
<evidence type="ECO:0000313" key="5">
    <source>
        <dbReference type="Proteomes" id="UP001489509"/>
    </source>
</evidence>
<accession>A0ABV1E2H5</accession>
<keyword evidence="5" id="KW-1185">Reference proteome</keyword>
<dbReference type="NCBIfam" id="NF001095">
    <property type="entry name" value="PRK00124.1"/>
    <property type="match status" value="1"/>
</dbReference>
<proteinExistence type="inferred from homology"/>
<feature type="compositionally biased region" description="Basic residues" evidence="3">
    <location>
        <begin position="114"/>
        <end position="127"/>
    </location>
</feature>